<dbReference type="RefSeq" id="WP_188609917.1">
    <property type="nucleotide sequence ID" value="NZ_BMGG01000005.1"/>
</dbReference>
<keyword evidence="1" id="KW-0472">Membrane</keyword>
<feature type="transmembrane region" description="Helical" evidence="1">
    <location>
        <begin position="9"/>
        <end position="26"/>
    </location>
</feature>
<evidence type="ECO:0000313" key="3">
    <source>
        <dbReference type="Proteomes" id="UP000637002"/>
    </source>
</evidence>
<feature type="transmembrane region" description="Helical" evidence="1">
    <location>
        <begin position="32"/>
        <end position="50"/>
    </location>
</feature>
<dbReference type="InterPro" id="IPR058159">
    <property type="entry name" value="Phage_holin_10"/>
</dbReference>
<protein>
    <recommendedName>
        <fullName evidence="4">Holin</fullName>
    </recommendedName>
</protein>
<keyword evidence="3" id="KW-1185">Reference proteome</keyword>
<dbReference type="EMBL" id="BMGG01000005">
    <property type="protein sequence ID" value="GGC68736.1"/>
    <property type="molecule type" value="Genomic_DNA"/>
</dbReference>
<dbReference type="AlphaFoldDB" id="A0A916UDV0"/>
<dbReference type="Proteomes" id="UP000637002">
    <property type="component" value="Unassembled WGS sequence"/>
</dbReference>
<organism evidence="2 3">
    <name type="scientific">Chelatococcus reniformis</name>
    <dbReference type="NCBI Taxonomy" id="1494448"/>
    <lineage>
        <taxon>Bacteria</taxon>
        <taxon>Pseudomonadati</taxon>
        <taxon>Pseudomonadota</taxon>
        <taxon>Alphaproteobacteria</taxon>
        <taxon>Hyphomicrobiales</taxon>
        <taxon>Chelatococcaceae</taxon>
        <taxon>Chelatococcus</taxon>
    </lineage>
</organism>
<gene>
    <name evidence="2" type="ORF">GCM10010994_29150</name>
</gene>
<reference evidence="2" key="2">
    <citation type="submission" date="2020-09" db="EMBL/GenBank/DDBJ databases">
        <authorList>
            <person name="Sun Q."/>
            <person name="Zhou Y."/>
        </authorList>
    </citation>
    <scope>NUCLEOTIDE SEQUENCE</scope>
    <source>
        <strain evidence="2">CGMCC 1.12919</strain>
    </source>
</reference>
<dbReference type="Pfam" id="PF23987">
    <property type="entry name" value="Phage_holin_10"/>
    <property type="match status" value="1"/>
</dbReference>
<keyword evidence="1" id="KW-0812">Transmembrane</keyword>
<keyword evidence="1" id="KW-1133">Transmembrane helix</keyword>
<proteinExistence type="predicted"/>
<comment type="caution">
    <text evidence="2">The sequence shown here is derived from an EMBL/GenBank/DDBJ whole genome shotgun (WGS) entry which is preliminary data.</text>
</comment>
<sequence length="97" mass="9939">MDINSILQGLRYLLLAAGAVLVQRGVTDDATVQWVIGGVLAIVPVLWGFWAQRPTAKIATVAALPQVNQVVVSSAQTALAVKKADPAAPVSVGPPGA</sequence>
<name>A0A916UDV0_9HYPH</name>
<reference evidence="2" key="1">
    <citation type="journal article" date="2014" name="Int. J. Syst. Evol. Microbiol.">
        <title>Complete genome sequence of Corynebacterium casei LMG S-19264T (=DSM 44701T), isolated from a smear-ripened cheese.</title>
        <authorList>
            <consortium name="US DOE Joint Genome Institute (JGI-PGF)"/>
            <person name="Walter F."/>
            <person name="Albersmeier A."/>
            <person name="Kalinowski J."/>
            <person name="Ruckert C."/>
        </authorList>
    </citation>
    <scope>NUCLEOTIDE SEQUENCE</scope>
    <source>
        <strain evidence="2">CGMCC 1.12919</strain>
    </source>
</reference>
<evidence type="ECO:0008006" key="4">
    <source>
        <dbReference type="Google" id="ProtNLM"/>
    </source>
</evidence>
<accession>A0A916UDV0</accession>
<evidence type="ECO:0000256" key="1">
    <source>
        <dbReference type="SAM" id="Phobius"/>
    </source>
</evidence>
<evidence type="ECO:0000313" key="2">
    <source>
        <dbReference type="EMBL" id="GGC68736.1"/>
    </source>
</evidence>